<keyword evidence="4" id="KW-0804">Transcription</keyword>
<dbReference type="InterPro" id="IPR011006">
    <property type="entry name" value="CheY-like_superfamily"/>
</dbReference>
<keyword evidence="3 7" id="KW-0238">DNA-binding</keyword>
<evidence type="ECO:0000256" key="7">
    <source>
        <dbReference type="PROSITE-ProRule" id="PRU01091"/>
    </source>
</evidence>
<dbReference type="PANTHER" id="PTHR48111">
    <property type="entry name" value="REGULATOR OF RPOS"/>
    <property type="match status" value="1"/>
</dbReference>
<dbReference type="GO" id="GO:0005829">
    <property type="term" value="C:cytosol"/>
    <property type="evidence" value="ECO:0007669"/>
    <property type="project" value="TreeGrafter"/>
</dbReference>
<feature type="domain" description="Response regulatory" evidence="8">
    <location>
        <begin position="9"/>
        <end position="122"/>
    </location>
</feature>
<dbReference type="Pfam" id="PF00072">
    <property type="entry name" value="Response_reg"/>
    <property type="match status" value="1"/>
</dbReference>
<name>A0AAE3HDQ3_9FIRM</name>
<dbReference type="Pfam" id="PF00486">
    <property type="entry name" value="Trans_reg_C"/>
    <property type="match status" value="1"/>
</dbReference>
<dbReference type="Proteomes" id="UP001205748">
    <property type="component" value="Unassembled WGS sequence"/>
</dbReference>
<dbReference type="GO" id="GO:0006355">
    <property type="term" value="P:regulation of DNA-templated transcription"/>
    <property type="evidence" value="ECO:0007669"/>
    <property type="project" value="InterPro"/>
</dbReference>
<dbReference type="SMART" id="SM00862">
    <property type="entry name" value="Trans_reg_C"/>
    <property type="match status" value="1"/>
</dbReference>
<dbReference type="SUPFAM" id="SSF46894">
    <property type="entry name" value="C-terminal effector domain of the bipartite response regulators"/>
    <property type="match status" value="1"/>
</dbReference>
<dbReference type="SUPFAM" id="SSF52172">
    <property type="entry name" value="CheY-like"/>
    <property type="match status" value="1"/>
</dbReference>
<keyword evidence="11" id="KW-1185">Reference proteome</keyword>
<proteinExistence type="predicted"/>
<evidence type="ECO:0000256" key="1">
    <source>
        <dbReference type="ARBA" id="ARBA00018672"/>
    </source>
</evidence>
<feature type="modified residue" description="4-aspartylphosphate" evidence="6">
    <location>
        <position position="58"/>
    </location>
</feature>
<dbReference type="Gene3D" id="6.10.250.690">
    <property type="match status" value="1"/>
</dbReference>
<organism evidence="10 11">
    <name type="scientific">Irregularibacter muris</name>
    <dbReference type="NCBI Taxonomy" id="1796619"/>
    <lineage>
        <taxon>Bacteria</taxon>
        <taxon>Bacillati</taxon>
        <taxon>Bacillota</taxon>
        <taxon>Clostridia</taxon>
        <taxon>Eubacteriales</taxon>
        <taxon>Eubacteriaceae</taxon>
        <taxon>Irregularibacter</taxon>
    </lineage>
</organism>
<feature type="domain" description="OmpR/PhoB-type" evidence="9">
    <location>
        <begin position="128"/>
        <end position="227"/>
    </location>
</feature>
<reference evidence="10" key="1">
    <citation type="submission" date="2022-07" db="EMBL/GenBank/DDBJ databases">
        <title>Enhanced cultured diversity of the mouse gut microbiota enables custom-made synthetic communities.</title>
        <authorList>
            <person name="Afrizal A."/>
        </authorList>
    </citation>
    <scope>NUCLEOTIDE SEQUENCE</scope>
    <source>
        <strain evidence="10">DSM 28593</strain>
    </source>
</reference>
<evidence type="ECO:0000259" key="8">
    <source>
        <dbReference type="PROSITE" id="PS50110"/>
    </source>
</evidence>
<evidence type="ECO:0000313" key="10">
    <source>
        <dbReference type="EMBL" id="MCR1898611.1"/>
    </source>
</evidence>
<dbReference type="SMART" id="SM00448">
    <property type="entry name" value="REC"/>
    <property type="match status" value="1"/>
</dbReference>
<dbReference type="PANTHER" id="PTHR48111:SF43">
    <property type="entry name" value="STAGE 0 SPORULATION PROTEIN A HOMOLOG"/>
    <property type="match status" value="1"/>
</dbReference>
<dbReference type="InterPro" id="IPR016032">
    <property type="entry name" value="Sig_transdc_resp-reg_C-effctor"/>
</dbReference>
<evidence type="ECO:0000256" key="4">
    <source>
        <dbReference type="ARBA" id="ARBA00023163"/>
    </source>
</evidence>
<sequence length="231" mass="26042">MERGGEVIRITIVEDDSLMREELVDILQKAGFEVAAITDFHNIVPQIVTLAPDLVLLDINLPEQSGFEICKSLKSQGIGPILILTSRDKLQDELHGLHLGADDYLTKPCNRDRLLARIQNLLRRFEGQPELVDGGSFLLDPNTFTLYKGSQSLLLSANEGRILLALVQRRPEIVSKSTLSELLWGTDQYIDENALQVNLTRLRKTLSQLNLDNQIETIRGQGYRLRGQRKT</sequence>
<evidence type="ECO:0000256" key="2">
    <source>
        <dbReference type="ARBA" id="ARBA00023015"/>
    </source>
</evidence>
<dbReference type="EMBL" id="JANKAS010000004">
    <property type="protein sequence ID" value="MCR1898611.1"/>
    <property type="molecule type" value="Genomic_DNA"/>
</dbReference>
<evidence type="ECO:0000313" key="11">
    <source>
        <dbReference type="Proteomes" id="UP001205748"/>
    </source>
</evidence>
<dbReference type="InterPro" id="IPR039420">
    <property type="entry name" value="WalR-like"/>
</dbReference>
<dbReference type="InterPro" id="IPR001789">
    <property type="entry name" value="Sig_transdc_resp-reg_receiver"/>
</dbReference>
<feature type="DNA-binding region" description="OmpR/PhoB-type" evidence="7">
    <location>
        <begin position="128"/>
        <end position="227"/>
    </location>
</feature>
<evidence type="ECO:0000256" key="3">
    <source>
        <dbReference type="ARBA" id="ARBA00023125"/>
    </source>
</evidence>
<keyword evidence="2" id="KW-0805">Transcription regulation</keyword>
<dbReference type="AlphaFoldDB" id="A0AAE3HDQ3"/>
<dbReference type="GO" id="GO:0000976">
    <property type="term" value="F:transcription cis-regulatory region binding"/>
    <property type="evidence" value="ECO:0007669"/>
    <property type="project" value="TreeGrafter"/>
</dbReference>
<accession>A0AAE3HDQ3</accession>
<dbReference type="InterPro" id="IPR036388">
    <property type="entry name" value="WH-like_DNA-bd_sf"/>
</dbReference>
<dbReference type="RefSeq" id="WP_257530123.1">
    <property type="nucleotide sequence ID" value="NZ_JANKAS010000004.1"/>
</dbReference>
<evidence type="ECO:0000259" key="9">
    <source>
        <dbReference type="PROSITE" id="PS51755"/>
    </source>
</evidence>
<dbReference type="InterPro" id="IPR001867">
    <property type="entry name" value="OmpR/PhoB-type_DNA-bd"/>
</dbReference>
<evidence type="ECO:0000256" key="5">
    <source>
        <dbReference type="ARBA" id="ARBA00024867"/>
    </source>
</evidence>
<protein>
    <recommendedName>
        <fullName evidence="1">Stage 0 sporulation protein A homolog</fullName>
    </recommendedName>
</protein>
<dbReference type="PROSITE" id="PS51755">
    <property type="entry name" value="OMPR_PHOB"/>
    <property type="match status" value="1"/>
</dbReference>
<dbReference type="CDD" id="cd00383">
    <property type="entry name" value="trans_reg_C"/>
    <property type="match status" value="1"/>
</dbReference>
<dbReference type="Gene3D" id="1.10.10.10">
    <property type="entry name" value="Winged helix-like DNA-binding domain superfamily/Winged helix DNA-binding domain"/>
    <property type="match status" value="1"/>
</dbReference>
<gene>
    <name evidence="10" type="ORF">NSA47_06340</name>
</gene>
<dbReference type="PROSITE" id="PS50110">
    <property type="entry name" value="RESPONSE_REGULATORY"/>
    <property type="match status" value="1"/>
</dbReference>
<evidence type="ECO:0000256" key="6">
    <source>
        <dbReference type="PROSITE-ProRule" id="PRU00169"/>
    </source>
</evidence>
<dbReference type="GO" id="GO:0032993">
    <property type="term" value="C:protein-DNA complex"/>
    <property type="evidence" value="ECO:0007669"/>
    <property type="project" value="TreeGrafter"/>
</dbReference>
<keyword evidence="6" id="KW-0597">Phosphoprotein</keyword>
<dbReference type="GO" id="GO:0000156">
    <property type="term" value="F:phosphorelay response regulator activity"/>
    <property type="evidence" value="ECO:0007669"/>
    <property type="project" value="TreeGrafter"/>
</dbReference>
<comment type="function">
    <text evidence="5">May play the central regulatory role in sporulation. It may be an element of the effector pathway responsible for the activation of sporulation genes in response to nutritional stress. Spo0A may act in concert with spo0H (a sigma factor) to control the expression of some genes that are critical to the sporulation process.</text>
</comment>
<dbReference type="Gene3D" id="3.40.50.2300">
    <property type="match status" value="1"/>
</dbReference>
<comment type="caution">
    <text evidence="10">The sequence shown here is derived from an EMBL/GenBank/DDBJ whole genome shotgun (WGS) entry which is preliminary data.</text>
</comment>